<feature type="compositionally biased region" description="Polar residues" evidence="1">
    <location>
        <begin position="128"/>
        <end position="143"/>
    </location>
</feature>
<evidence type="ECO:0000313" key="3">
    <source>
        <dbReference type="Proteomes" id="UP000799444"/>
    </source>
</evidence>
<reference evidence="2" key="1">
    <citation type="journal article" date="2020" name="Stud. Mycol.">
        <title>101 Dothideomycetes genomes: a test case for predicting lifestyles and emergence of pathogens.</title>
        <authorList>
            <person name="Haridas S."/>
            <person name="Albert R."/>
            <person name="Binder M."/>
            <person name="Bloem J."/>
            <person name="Labutti K."/>
            <person name="Salamov A."/>
            <person name="Andreopoulos B."/>
            <person name="Baker S."/>
            <person name="Barry K."/>
            <person name="Bills G."/>
            <person name="Bluhm B."/>
            <person name="Cannon C."/>
            <person name="Castanera R."/>
            <person name="Culley D."/>
            <person name="Daum C."/>
            <person name="Ezra D."/>
            <person name="Gonzalez J."/>
            <person name="Henrissat B."/>
            <person name="Kuo A."/>
            <person name="Liang C."/>
            <person name="Lipzen A."/>
            <person name="Lutzoni F."/>
            <person name="Magnuson J."/>
            <person name="Mondo S."/>
            <person name="Nolan M."/>
            <person name="Ohm R."/>
            <person name="Pangilinan J."/>
            <person name="Park H.-J."/>
            <person name="Ramirez L."/>
            <person name="Alfaro M."/>
            <person name="Sun H."/>
            <person name="Tritt A."/>
            <person name="Yoshinaga Y."/>
            <person name="Zwiers L.-H."/>
            <person name="Turgeon B."/>
            <person name="Goodwin S."/>
            <person name="Spatafora J."/>
            <person name="Crous P."/>
            <person name="Grigoriev I."/>
        </authorList>
    </citation>
    <scope>NUCLEOTIDE SEQUENCE</scope>
    <source>
        <strain evidence="2">CBS 125425</strain>
    </source>
</reference>
<organism evidence="2 3">
    <name type="scientific">Polyplosphaeria fusca</name>
    <dbReference type="NCBI Taxonomy" id="682080"/>
    <lineage>
        <taxon>Eukaryota</taxon>
        <taxon>Fungi</taxon>
        <taxon>Dikarya</taxon>
        <taxon>Ascomycota</taxon>
        <taxon>Pezizomycotina</taxon>
        <taxon>Dothideomycetes</taxon>
        <taxon>Pleosporomycetidae</taxon>
        <taxon>Pleosporales</taxon>
        <taxon>Tetraplosphaeriaceae</taxon>
        <taxon>Polyplosphaeria</taxon>
    </lineage>
</organism>
<dbReference type="Proteomes" id="UP000799444">
    <property type="component" value="Unassembled WGS sequence"/>
</dbReference>
<evidence type="ECO:0000313" key="2">
    <source>
        <dbReference type="EMBL" id="KAF2728178.1"/>
    </source>
</evidence>
<comment type="caution">
    <text evidence="2">The sequence shown here is derived from an EMBL/GenBank/DDBJ whole genome shotgun (WGS) entry which is preliminary data.</text>
</comment>
<accession>A0A9P4QIZ1</accession>
<keyword evidence="3" id="KW-1185">Reference proteome</keyword>
<gene>
    <name evidence="2" type="ORF">EJ04DRAFT_110003</name>
</gene>
<dbReference type="EMBL" id="ML996292">
    <property type="protein sequence ID" value="KAF2728178.1"/>
    <property type="molecule type" value="Genomic_DNA"/>
</dbReference>
<name>A0A9P4QIZ1_9PLEO</name>
<protein>
    <submittedName>
        <fullName evidence="2">Uncharacterized protein</fullName>
    </submittedName>
</protein>
<feature type="region of interest" description="Disordered" evidence="1">
    <location>
        <begin position="120"/>
        <end position="143"/>
    </location>
</feature>
<sequence>MTMMSFEDSLLTAGLHSTGIEGEGQISNPAAISTGAVARYGIHFPRQTQVALWNAPRHAMPRNYFNDPEMMASTYQGRGPQREDSWKFSGTETAHCIKWPLQRAKLLVFFIPCRHPNSIYPRTHKISSDPQGTRRNGRPRQNG</sequence>
<proteinExistence type="predicted"/>
<dbReference type="AlphaFoldDB" id="A0A9P4QIZ1"/>
<evidence type="ECO:0000256" key="1">
    <source>
        <dbReference type="SAM" id="MobiDB-lite"/>
    </source>
</evidence>